<evidence type="ECO:0000313" key="6">
    <source>
        <dbReference type="EMBL" id="NYJ33064.1"/>
    </source>
</evidence>
<evidence type="ECO:0000259" key="5">
    <source>
        <dbReference type="PROSITE" id="PS50977"/>
    </source>
</evidence>
<dbReference type="PANTHER" id="PTHR47506:SF1">
    <property type="entry name" value="HTH-TYPE TRANSCRIPTIONAL REGULATOR YJDC"/>
    <property type="match status" value="1"/>
</dbReference>
<dbReference type="EMBL" id="JACCFS010000001">
    <property type="protein sequence ID" value="NYJ33064.1"/>
    <property type="molecule type" value="Genomic_DNA"/>
</dbReference>
<evidence type="ECO:0000313" key="7">
    <source>
        <dbReference type="Proteomes" id="UP000572051"/>
    </source>
</evidence>
<evidence type="ECO:0000256" key="3">
    <source>
        <dbReference type="ARBA" id="ARBA00023163"/>
    </source>
</evidence>
<sequence>MGRPARFRTEDLVTAAIGLAAEGGPAAVTMAALARATGAPSGSLYHRFSGRPALLAAVWTHAVTDFQAGCRRTLAADPPSAAAEATARHVLSWSRARPDSARVLLHRPADFDEAHWPEPDRELLRTANAEVGTLLARLARELREPEETAEAALERVRLAVVDLPLALVRRHLLQGHGVPAEAEDLAADAARRLLTPRTT</sequence>
<name>A0A7Z0J935_9ACTN</name>
<evidence type="ECO:0000256" key="4">
    <source>
        <dbReference type="PROSITE-ProRule" id="PRU00335"/>
    </source>
</evidence>
<feature type="DNA-binding region" description="H-T-H motif" evidence="4">
    <location>
        <begin position="29"/>
        <end position="48"/>
    </location>
</feature>
<protein>
    <submittedName>
        <fullName evidence="6">AcrR family transcriptional regulator</fullName>
    </submittedName>
</protein>
<dbReference type="InterPro" id="IPR001647">
    <property type="entry name" value="HTH_TetR"/>
</dbReference>
<accession>A0A7Z0J935</accession>
<keyword evidence="2 4" id="KW-0238">DNA-binding</keyword>
<organism evidence="6 7">
    <name type="scientific">Nocardiopsis aegyptia</name>
    <dbReference type="NCBI Taxonomy" id="220378"/>
    <lineage>
        <taxon>Bacteria</taxon>
        <taxon>Bacillati</taxon>
        <taxon>Actinomycetota</taxon>
        <taxon>Actinomycetes</taxon>
        <taxon>Streptosporangiales</taxon>
        <taxon>Nocardiopsidaceae</taxon>
        <taxon>Nocardiopsis</taxon>
    </lineage>
</organism>
<dbReference type="Pfam" id="PF00440">
    <property type="entry name" value="TetR_N"/>
    <property type="match status" value="1"/>
</dbReference>
<keyword evidence="7" id="KW-1185">Reference proteome</keyword>
<dbReference type="AlphaFoldDB" id="A0A7Z0J935"/>
<evidence type="ECO:0000256" key="2">
    <source>
        <dbReference type="ARBA" id="ARBA00023125"/>
    </source>
</evidence>
<gene>
    <name evidence="6" type="ORF">HNR10_000945</name>
</gene>
<dbReference type="PANTHER" id="PTHR47506">
    <property type="entry name" value="TRANSCRIPTIONAL REGULATORY PROTEIN"/>
    <property type="match status" value="1"/>
</dbReference>
<dbReference type="Proteomes" id="UP000572051">
    <property type="component" value="Unassembled WGS sequence"/>
</dbReference>
<dbReference type="GO" id="GO:0003677">
    <property type="term" value="F:DNA binding"/>
    <property type="evidence" value="ECO:0007669"/>
    <property type="project" value="UniProtKB-UniRule"/>
</dbReference>
<reference evidence="6 7" key="1">
    <citation type="submission" date="2020-07" db="EMBL/GenBank/DDBJ databases">
        <title>Sequencing the genomes of 1000 actinobacteria strains.</title>
        <authorList>
            <person name="Klenk H.-P."/>
        </authorList>
    </citation>
    <scope>NUCLEOTIDE SEQUENCE [LARGE SCALE GENOMIC DNA]</scope>
    <source>
        <strain evidence="6 7">DSM 44442</strain>
    </source>
</reference>
<keyword evidence="3" id="KW-0804">Transcription</keyword>
<dbReference type="SUPFAM" id="SSF46689">
    <property type="entry name" value="Homeodomain-like"/>
    <property type="match status" value="1"/>
</dbReference>
<evidence type="ECO:0000256" key="1">
    <source>
        <dbReference type="ARBA" id="ARBA00023015"/>
    </source>
</evidence>
<proteinExistence type="predicted"/>
<dbReference type="PROSITE" id="PS50977">
    <property type="entry name" value="HTH_TETR_2"/>
    <property type="match status" value="1"/>
</dbReference>
<keyword evidence="1" id="KW-0805">Transcription regulation</keyword>
<dbReference type="InterPro" id="IPR009057">
    <property type="entry name" value="Homeodomain-like_sf"/>
</dbReference>
<feature type="domain" description="HTH tetR-type" evidence="5">
    <location>
        <begin position="6"/>
        <end position="66"/>
    </location>
</feature>
<dbReference type="Gene3D" id="1.10.357.10">
    <property type="entry name" value="Tetracycline Repressor, domain 2"/>
    <property type="match status" value="1"/>
</dbReference>
<dbReference type="RefSeq" id="WP_179821094.1">
    <property type="nucleotide sequence ID" value="NZ_JACCFS010000001.1"/>
</dbReference>
<comment type="caution">
    <text evidence="6">The sequence shown here is derived from an EMBL/GenBank/DDBJ whole genome shotgun (WGS) entry which is preliminary data.</text>
</comment>